<organism evidence="7 8">
    <name type="scientific">Nostoc linckia z8</name>
    <dbReference type="NCBI Taxonomy" id="1628746"/>
    <lineage>
        <taxon>Bacteria</taxon>
        <taxon>Bacillati</taxon>
        <taxon>Cyanobacteriota</taxon>
        <taxon>Cyanophyceae</taxon>
        <taxon>Nostocales</taxon>
        <taxon>Nostocaceae</taxon>
        <taxon>Nostoc</taxon>
    </lineage>
</organism>
<dbReference type="EMBL" id="LAHD01000063">
    <property type="protein sequence ID" value="PHK01935.1"/>
    <property type="molecule type" value="Genomic_DNA"/>
</dbReference>
<reference evidence="7 8" key="1">
    <citation type="submission" date="2015-02" db="EMBL/GenBank/DDBJ databases">
        <title>Nostoc linckia genome annotation.</title>
        <authorList>
            <person name="Zhou Z."/>
        </authorList>
    </citation>
    <scope>NUCLEOTIDE SEQUENCE [LARGE SCALE GENOMIC DNA]</scope>
    <source>
        <strain evidence="8">z8</strain>
    </source>
</reference>
<evidence type="ECO:0008006" key="9">
    <source>
        <dbReference type="Google" id="ProtNLM"/>
    </source>
</evidence>
<evidence type="ECO:0000256" key="2">
    <source>
        <dbReference type="ARBA" id="ARBA00022475"/>
    </source>
</evidence>
<evidence type="ECO:0000256" key="5">
    <source>
        <dbReference type="ARBA" id="ARBA00023136"/>
    </source>
</evidence>
<dbReference type="Proteomes" id="UP000222310">
    <property type="component" value="Unassembled WGS sequence"/>
</dbReference>
<feature type="transmembrane region" description="Helical" evidence="6">
    <location>
        <begin position="159"/>
        <end position="179"/>
    </location>
</feature>
<evidence type="ECO:0000256" key="4">
    <source>
        <dbReference type="ARBA" id="ARBA00022989"/>
    </source>
</evidence>
<dbReference type="InterPro" id="IPR002797">
    <property type="entry name" value="Polysacc_synth"/>
</dbReference>
<dbReference type="AlphaFoldDB" id="A0A9Q5ZA89"/>
<protein>
    <recommendedName>
        <fullName evidence="9">Oligosaccharide flippase family protein</fullName>
    </recommendedName>
</protein>
<evidence type="ECO:0000256" key="6">
    <source>
        <dbReference type="SAM" id="Phobius"/>
    </source>
</evidence>
<proteinExistence type="predicted"/>
<dbReference type="Pfam" id="PF01943">
    <property type="entry name" value="Polysacc_synt"/>
    <property type="match status" value="1"/>
</dbReference>
<comment type="caution">
    <text evidence="7">The sequence shown here is derived from an EMBL/GenBank/DDBJ whole genome shotgun (WGS) entry which is preliminary data.</text>
</comment>
<name>A0A9Q5ZA89_NOSLI</name>
<feature type="transmembrane region" description="Helical" evidence="6">
    <location>
        <begin position="381"/>
        <end position="401"/>
    </location>
</feature>
<feature type="transmembrane region" description="Helical" evidence="6">
    <location>
        <begin position="20"/>
        <end position="38"/>
    </location>
</feature>
<feature type="transmembrane region" description="Helical" evidence="6">
    <location>
        <begin position="407"/>
        <end position="429"/>
    </location>
</feature>
<evidence type="ECO:0000313" key="7">
    <source>
        <dbReference type="EMBL" id="PHK01935.1"/>
    </source>
</evidence>
<feature type="transmembrane region" description="Helical" evidence="6">
    <location>
        <begin position="185"/>
        <end position="208"/>
    </location>
</feature>
<evidence type="ECO:0000256" key="1">
    <source>
        <dbReference type="ARBA" id="ARBA00004651"/>
    </source>
</evidence>
<feature type="transmembrane region" description="Helical" evidence="6">
    <location>
        <begin position="311"/>
        <end position="337"/>
    </location>
</feature>
<sequence>MKQWFADNVFLKKIIKNASWLLGGRVMTGLTSLVYLSVVTRHLGVTGFGTLVLIQTYIQIIIDLTTFQSSQAVIRYGTICLEQNDKVALQQLLKFTTLLDLLGVLIGLAIAIVIAPYIGFYLGWDQTLITQVQWCSLIILFTSTATPRGLLQLCDRFDLLALQISIPTFISMLSALVAVTVNAPLWGYLLGWFIAQGFGGLVLFVVGWKEAKKRGMLRNINWFGIELSQRHHGLLEFCIVSNFDSSLPTMMRQASPLAVGIFATPAAAGLFQVGYELSTPLKDLAFILNQSVYPELARLDVQQKSRSFVTLLLKSSAIATAIGIVILLVIVCLGKIFLKYFFGDEFISAYGILLLLVTAEVFTMANSALEPAFYAIGKPSFPLRINAMAILGVYFPLLLILTKSFGITGTGIATLSSTALIFIFSSVLISRQLRQKLRTYTRIEKSQVRVGK</sequence>
<evidence type="ECO:0000256" key="3">
    <source>
        <dbReference type="ARBA" id="ARBA00022692"/>
    </source>
</evidence>
<evidence type="ECO:0000313" key="8">
    <source>
        <dbReference type="Proteomes" id="UP000222310"/>
    </source>
</evidence>
<feature type="transmembrane region" description="Helical" evidence="6">
    <location>
        <begin position="349"/>
        <end position="369"/>
    </location>
</feature>
<dbReference type="InterPro" id="IPR050833">
    <property type="entry name" value="Poly_Biosynth_Transport"/>
</dbReference>
<dbReference type="PANTHER" id="PTHR30250">
    <property type="entry name" value="PST FAMILY PREDICTED COLANIC ACID TRANSPORTER"/>
    <property type="match status" value="1"/>
</dbReference>
<keyword evidence="4 6" id="KW-1133">Transmembrane helix</keyword>
<gene>
    <name evidence="7" type="ORF">VF08_20770</name>
</gene>
<keyword evidence="5 6" id="KW-0472">Membrane</keyword>
<feature type="transmembrane region" description="Helical" evidence="6">
    <location>
        <begin position="98"/>
        <end position="122"/>
    </location>
</feature>
<keyword evidence="2" id="KW-1003">Cell membrane</keyword>
<dbReference type="PANTHER" id="PTHR30250:SF31">
    <property type="entry name" value="INNER MEMBRANE PROTEIN YGHQ"/>
    <property type="match status" value="1"/>
</dbReference>
<accession>A0A9Q5ZA89</accession>
<dbReference type="GO" id="GO:0005886">
    <property type="term" value="C:plasma membrane"/>
    <property type="evidence" value="ECO:0007669"/>
    <property type="project" value="UniProtKB-SubCell"/>
</dbReference>
<comment type="subcellular location">
    <subcellularLocation>
        <location evidence="1">Cell membrane</location>
        <topology evidence="1">Multi-pass membrane protein</topology>
    </subcellularLocation>
</comment>
<keyword evidence="3 6" id="KW-0812">Transmembrane</keyword>